<evidence type="ECO:0000256" key="1">
    <source>
        <dbReference type="SAM" id="MobiDB-lite"/>
    </source>
</evidence>
<evidence type="ECO:0000313" key="4">
    <source>
        <dbReference type="EMBL" id="XCH76737.1"/>
    </source>
</evidence>
<gene>
    <name evidence="4" type="ORF">ABUL08_11805</name>
    <name evidence="3" type="ORF">VK199_11755</name>
</gene>
<evidence type="ECO:0000313" key="3">
    <source>
        <dbReference type="EMBL" id="XBP96033.1"/>
    </source>
</evidence>
<feature type="domain" description="DUF218" evidence="2">
    <location>
        <begin position="7"/>
        <end position="160"/>
    </location>
</feature>
<accession>A0AAU8HJD8</accession>
<dbReference type="RefSeq" id="WP_350937390.1">
    <property type="nucleotide sequence ID" value="NZ_CP157762.1"/>
</dbReference>
<organism evidence="4">
    <name type="scientific">Micromonospora sp. CCTCC AA 2012012</name>
    <dbReference type="NCBI Taxonomy" id="3111921"/>
    <lineage>
        <taxon>Bacteria</taxon>
        <taxon>Bacillati</taxon>
        <taxon>Actinomycetota</taxon>
        <taxon>Actinomycetes</taxon>
        <taxon>Micromonosporales</taxon>
        <taxon>Micromonosporaceae</taxon>
        <taxon>Micromonospora</taxon>
    </lineage>
</organism>
<dbReference type="Pfam" id="PF02698">
    <property type="entry name" value="DUF218"/>
    <property type="match status" value="1"/>
</dbReference>
<dbReference type="AlphaFoldDB" id="A0AAU8HJD8"/>
<sequence>MTPPTAQALVVFGRGVRCVDGSYALTPASLARVRAAVDYVRAHEAGFLCAAARGRRPRIVFTGGWAEACEGAPPPPVGSREGDLMLRAARAAGLDRYADLRAETRSRSTLENLVNAVEDGLLSGRDFTAGRPLGLVSHAWHLPRVRFLAGKVLGLPGAALLDVPALDSGPLHRGRAERAARLVVRLAFLGVGDLRVLLRRERTMVAALRRAERWLRRGRRRGTPSTGPGARTDARRGARRGM</sequence>
<feature type="region of interest" description="Disordered" evidence="1">
    <location>
        <begin position="217"/>
        <end position="242"/>
    </location>
</feature>
<dbReference type="EMBL" id="CP159342">
    <property type="protein sequence ID" value="XCH76737.1"/>
    <property type="molecule type" value="Genomic_DNA"/>
</dbReference>
<name>A0AAU8HJD8_9ACTN</name>
<dbReference type="InterPro" id="IPR003848">
    <property type="entry name" value="DUF218"/>
</dbReference>
<proteinExistence type="predicted"/>
<reference evidence="4" key="2">
    <citation type="submission" date="2024-06" db="EMBL/GenBank/DDBJ databases">
        <title>Micromonospora mangrovi CCTCC AA 2012012 genome sequences.</title>
        <authorList>
            <person name="Gao J."/>
        </authorList>
    </citation>
    <scope>NUCLEOTIDE SEQUENCE</scope>
    <source>
        <strain evidence="4">CCTCC AA 2012012</strain>
    </source>
</reference>
<protein>
    <submittedName>
        <fullName evidence="4">YdcF family protein</fullName>
    </submittedName>
</protein>
<dbReference type="CDD" id="cd06259">
    <property type="entry name" value="YdcF-like"/>
    <property type="match status" value="1"/>
</dbReference>
<dbReference type="EMBL" id="CP157762">
    <property type="protein sequence ID" value="XBP96033.1"/>
    <property type="molecule type" value="Genomic_DNA"/>
</dbReference>
<reference evidence="3" key="1">
    <citation type="submission" date="2024-01" db="EMBL/GenBank/DDBJ databases">
        <title>The genome sequence of Micromonospora mangrovi CCTCC AA 2012012.</title>
        <authorList>
            <person name="Gao J."/>
        </authorList>
    </citation>
    <scope>NUCLEOTIDE SEQUENCE</scope>
    <source>
        <strain evidence="3">CCTCC AA 2012012</strain>
    </source>
</reference>
<evidence type="ECO:0000259" key="2">
    <source>
        <dbReference type="Pfam" id="PF02698"/>
    </source>
</evidence>